<dbReference type="InterPro" id="IPR016024">
    <property type="entry name" value="ARM-type_fold"/>
</dbReference>
<evidence type="ECO:0000313" key="5">
    <source>
        <dbReference type="Proteomes" id="UP000005237"/>
    </source>
</evidence>
<comment type="subcellular location">
    <subcellularLocation>
        <location evidence="1">Nucleus</location>
    </subcellularLocation>
</comment>
<dbReference type="AlphaFoldDB" id="A0A8R1DX82"/>
<feature type="compositionally biased region" description="Polar residues" evidence="3">
    <location>
        <begin position="218"/>
        <end position="232"/>
    </location>
</feature>
<keyword evidence="5" id="KW-1185">Reference proteome</keyword>
<dbReference type="PANTHER" id="PTHR13129:SF4">
    <property type="entry name" value="DDB1- AND CUL4-ASSOCIATED FACTOR 1"/>
    <property type="match status" value="1"/>
</dbReference>
<keyword evidence="2" id="KW-0539">Nucleus</keyword>
<dbReference type="PANTHER" id="PTHR13129">
    <property type="entry name" value="VPRBP PROTEIN-RELATED"/>
    <property type="match status" value="1"/>
</dbReference>
<proteinExistence type="predicted"/>
<dbReference type="GO" id="GO:0005634">
    <property type="term" value="C:nucleus"/>
    <property type="evidence" value="ECO:0007669"/>
    <property type="project" value="UniProtKB-SubCell"/>
</dbReference>
<dbReference type="InterPro" id="IPR033270">
    <property type="entry name" value="VPRBP/DCAF1"/>
</dbReference>
<sequence>MSSRQVHPIRTTETMPIISSAELKQNAEFLVQTADLLLDFDKNHTKSDYDAVAMVKSMAELMEKSLDLFLKNDPDPLDDRHPHRTHPDSVFGNVLKVIFKNDDFMTKLVVSYILGRDNVELNIQGCRFLLDCVPGLDSKVVFSDPDDFIPRLYQWALDGTNETLEGYGMGLLAAAHENPENASKYRNENAQLVTHALNRLKELQARQQQEESESESQKTIGQTDFSQLNGSHQENRPKGDKILENNSEDVRNQASSSQPPPPKKRRTEPCLSTMLLAETAPRVPSYQNLRNLDDSNSKWDILQPFIFGTQQVYPLSLATYQRYILQYLAACGEYQDLLLQTFEGNALQILLDYIDLEKSKDIRLTFDALKYLTSLLVHRKFALEFVERDGIQALLRLPRNSLASVGVVTALYYIAYNSDVMETLCQMNSEIIDDVVQYVLWCLEHSYESGKASACMFFSQALFYKALLKRFDQFDGPRKLYNYLATLTLMQNHDEHVEMTEEQVHTSTQCVKSSVATFRCYLVAHVFSRVEAHKKTYGNVLPIGLRFPDLIQGDSPDFKSMKHYEEVSWECETILLEMLRFTDGSFREAENLRKMGMVRLFLAVRSVSRDWVGVSTTFRNEMLVNALDALSIMLCLPSIQLELLTVHRYNLQDSEGFRVLIKTAAGKHDEDAAQRMSALGCIQRCVFMEPECWKALEYGMKSANEPTSSANSSARKYSKKLTPSIMSHLEKMWTEVRKVDGVYVSGFGFGKLFFEVFYYKMLCRS</sequence>
<accession>A0A8R1DX82</accession>
<name>A0A8R1DX82_CAEJA</name>
<evidence type="ECO:0000256" key="3">
    <source>
        <dbReference type="SAM" id="MobiDB-lite"/>
    </source>
</evidence>
<evidence type="ECO:0000256" key="2">
    <source>
        <dbReference type="ARBA" id="ARBA00023242"/>
    </source>
</evidence>
<dbReference type="EnsemblMetazoa" id="CJA14006.1">
    <property type="protein sequence ID" value="CJA14006.1"/>
    <property type="gene ID" value="WBGene00133210"/>
</dbReference>
<organism evidence="4 5">
    <name type="scientific">Caenorhabditis japonica</name>
    <dbReference type="NCBI Taxonomy" id="281687"/>
    <lineage>
        <taxon>Eukaryota</taxon>
        <taxon>Metazoa</taxon>
        <taxon>Ecdysozoa</taxon>
        <taxon>Nematoda</taxon>
        <taxon>Chromadorea</taxon>
        <taxon>Rhabditida</taxon>
        <taxon>Rhabditina</taxon>
        <taxon>Rhabditomorpha</taxon>
        <taxon>Rhabditoidea</taxon>
        <taxon>Rhabditidae</taxon>
        <taxon>Peloderinae</taxon>
        <taxon>Caenorhabditis</taxon>
    </lineage>
</organism>
<feature type="region of interest" description="Disordered" evidence="3">
    <location>
        <begin position="204"/>
        <end position="267"/>
    </location>
</feature>
<feature type="compositionally biased region" description="Basic and acidic residues" evidence="3">
    <location>
        <begin position="233"/>
        <end position="251"/>
    </location>
</feature>
<dbReference type="SUPFAM" id="SSF48371">
    <property type="entry name" value="ARM repeat"/>
    <property type="match status" value="1"/>
</dbReference>
<evidence type="ECO:0000313" key="4">
    <source>
        <dbReference type="EnsemblMetazoa" id="CJA14006.1"/>
    </source>
</evidence>
<reference evidence="4" key="2">
    <citation type="submission" date="2022-06" db="UniProtKB">
        <authorList>
            <consortium name="EnsemblMetazoa"/>
        </authorList>
    </citation>
    <scope>IDENTIFICATION</scope>
    <source>
        <strain evidence="4">DF5081</strain>
    </source>
</reference>
<dbReference type="GO" id="GO:0080008">
    <property type="term" value="C:Cul4-RING E3 ubiquitin ligase complex"/>
    <property type="evidence" value="ECO:0007669"/>
    <property type="project" value="TreeGrafter"/>
</dbReference>
<evidence type="ECO:0000256" key="1">
    <source>
        <dbReference type="ARBA" id="ARBA00004123"/>
    </source>
</evidence>
<dbReference type="GO" id="GO:0016567">
    <property type="term" value="P:protein ubiquitination"/>
    <property type="evidence" value="ECO:0007669"/>
    <property type="project" value="InterPro"/>
</dbReference>
<reference evidence="5" key="1">
    <citation type="submission" date="2010-08" db="EMBL/GenBank/DDBJ databases">
        <authorList>
            <consortium name="Caenorhabditis japonica Sequencing Consortium"/>
            <person name="Wilson R.K."/>
        </authorList>
    </citation>
    <scope>NUCLEOTIDE SEQUENCE [LARGE SCALE GENOMIC DNA]</scope>
    <source>
        <strain evidence="5">DF5081</strain>
    </source>
</reference>
<protein>
    <submittedName>
        <fullName evidence="4">Uncharacterized protein</fullName>
    </submittedName>
</protein>
<dbReference type="Proteomes" id="UP000005237">
    <property type="component" value="Unassembled WGS sequence"/>
</dbReference>